<dbReference type="EMBL" id="JAMBQA010000001">
    <property type="protein sequence ID" value="MDG0845060.1"/>
    <property type="molecule type" value="Genomic_DNA"/>
</dbReference>
<keyword evidence="11" id="KW-0479">Metal-binding</keyword>
<comment type="function">
    <text evidence="11">Catalyzes the specific phosphorylation of the 3-hydroxyl group of shikimic acid using ATP as a cosubstrate.</text>
</comment>
<proteinExistence type="inferred from homology"/>
<dbReference type="InterPro" id="IPR031322">
    <property type="entry name" value="Shikimate/glucono_kinase"/>
</dbReference>
<feature type="binding site" evidence="11">
    <location>
        <position position="62"/>
    </location>
    <ligand>
        <name>substrate</name>
    </ligand>
</feature>
<dbReference type="GO" id="GO:0000287">
    <property type="term" value="F:magnesium ion binding"/>
    <property type="evidence" value="ECO:0007669"/>
    <property type="project" value="UniProtKB-UniRule"/>
</dbReference>
<feature type="binding site" evidence="11">
    <location>
        <position position="121"/>
    </location>
    <ligand>
        <name>ATP</name>
        <dbReference type="ChEBI" id="CHEBI:30616"/>
    </ligand>
</feature>
<dbReference type="CDD" id="cd00464">
    <property type="entry name" value="SK"/>
    <property type="match status" value="1"/>
</dbReference>
<dbReference type="GO" id="GO:0005829">
    <property type="term" value="C:cytosol"/>
    <property type="evidence" value="ECO:0007669"/>
    <property type="project" value="TreeGrafter"/>
</dbReference>
<protein>
    <recommendedName>
        <fullName evidence="3 11">Shikimate kinase</fullName>
        <shortName evidence="11">SK</shortName>
        <ecNumber evidence="3 11">2.7.1.71</ecNumber>
    </recommendedName>
</protein>
<feature type="binding site" evidence="11">
    <location>
        <position position="38"/>
    </location>
    <ligand>
        <name>substrate</name>
    </ligand>
</feature>
<comment type="similarity">
    <text evidence="2 11">Belongs to the shikimate kinase family.</text>
</comment>
<dbReference type="InterPro" id="IPR000623">
    <property type="entry name" value="Shikimate_kinase/TSH1"/>
</dbReference>
<dbReference type="Proteomes" id="UP001152422">
    <property type="component" value="Unassembled WGS sequence"/>
</dbReference>
<dbReference type="GO" id="GO:0005524">
    <property type="term" value="F:ATP binding"/>
    <property type="evidence" value="ECO:0007669"/>
    <property type="project" value="UniProtKB-UniRule"/>
</dbReference>
<comment type="subcellular location">
    <subcellularLocation>
        <location evidence="11">Cytoplasm</location>
    </subcellularLocation>
</comment>
<dbReference type="GO" id="GO:0004765">
    <property type="term" value="F:shikimate kinase activity"/>
    <property type="evidence" value="ECO:0007669"/>
    <property type="project" value="UniProtKB-UniRule"/>
</dbReference>
<dbReference type="PANTHER" id="PTHR21087:SF16">
    <property type="entry name" value="SHIKIMATE KINASE 1, CHLOROPLASTIC"/>
    <property type="match status" value="1"/>
</dbReference>
<evidence type="ECO:0000256" key="8">
    <source>
        <dbReference type="ARBA" id="ARBA00022840"/>
    </source>
</evidence>
<comment type="cofactor">
    <cofactor evidence="11">
        <name>Mg(2+)</name>
        <dbReference type="ChEBI" id="CHEBI:18420"/>
    </cofactor>
    <text evidence="11">Binds 1 Mg(2+) ion per subunit.</text>
</comment>
<organism evidence="12 13">
    <name type="scientific">Staphylococcus equorum</name>
    <dbReference type="NCBI Taxonomy" id="246432"/>
    <lineage>
        <taxon>Bacteria</taxon>
        <taxon>Bacillati</taxon>
        <taxon>Bacillota</taxon>
        <taxon>Bacilli</taxon>
        <taxon>Bacillales</taxon>
        <taxon>Staphylococcaceae</taxon>
        <taxon>Staphylococcus</taxon>
    </lineage>
</organism>
<dbReference type="GO" id="GO:0009073">
    <property type="term" value="P:aromatic amino acid family biosynthetic process"/>
    <property type="evidence" value="ECO:0007669"/>
    <property type="project" value="UniProtKB-KW"/>
</dbReference>
<keyword evidence="13" id="KW-1185">Reference proteome</keyword>
<dbReference type="PROSITE" id="PS01128">
    <property type="entry name" value="SHIKIMATE_KINASE"/>
    <property type="match status" value="1"/>
</dbReference>
<dbReference type="GO" id="GO:0009423">
    <property type="term" value="P:chorismate biosynthetic process"/>
    <property type="evidence" value="ECO:0007669"/>
    <property type="project" value="UniProtKB-UniRule"/>
</dbReference>
<dbReference type="AlphaFoldDB" id="A0A9X4L267"/>
<keyword evidence="4 11" id="KW-0028">Amino-acid biosynthesis</keyword>
<keyword evidence="6 11" id="KW-0547">Nucleotide-binding</keyword>
<evidence type="ECO:0000256" key="6">
    <source>
        <dbReference type="ARBA" id="ARBA00022741"/>
    </source>
</evidence>
<feature type="binding site" evidence="11">
    <location>
        <begin position="16"/>
        <end position="21"/>
    </location>
    <ligand>
        <name>ATP</name>
        <dbReference type="ChEBI" id="CHEBI:30616"/>
    </ligand>
</feature>
<feature type="binding site" evidence="11">
    <location>
        <position position="20"/>
    </location>
    <ligand>
        <name>Mg(2+)</name>
        <dbReference type="ChEBI" id="CHEBI:18420"/>
    </ligand>
</feature>
<evidence type="ECO:0000256" key="1">
    <source>
        <dbReference type="ARBA" id="ARBA00004842"/>
    </source>
</evidence>
<evidence type="ECO:0000256" key="3">
    <source>
        <dbReference type="ARBA" id="ARBA00012154"/>
    </source>
</evidence>
<evidence type="ECO:0000256" key="2">
    <source>
        <dbReference type="ARBA" id="ARBA00006997"/>
    </source>
</evidence>
<dbReference type="EC" id="2.7.1.71" evidence="3 11"/>
<dbReference type="InterPro" id="IPR027417">
    <property type="entry name" value="P-loop_NTPase"/>
</dbReference>
<dbReference type="Pfam" id="PF01202">
    <property type="entry name" value="SKI"/>
    <property type="match status" value="1"/>
</dbReference>
<evidence type="ECO:0000313" key="12">
    <source>
        <dbReference type="EMBL" id="MDG0845060.1"/>
    </source>
</evidence>
<feature type="binding site" evidence="11">
    <location>
        <position position="83"/>
    </location>
    <ligand>
        <name>substrate</name>
    </ligand>
</feature>
<comment type="subunit">
    <text evidence="11">Monomer.</text>
</comment>
<keyword evidence="11" id="KW-0460">Magnesium</keyword>
<feature type="binding site" evidence="11">
    <location>
        <position position="139"/>
    </location>
    <ligand>
        <name>substrate</name>
    </ligand>
</feature>
<name>A0A9X4L267_9STAP</name>
<evidence type="ECO:0000256" key="11">
    <source>
        <dbReference type="HAMAP-Rule" id="MF_00109"/>
    </source>
</evidence>
<keyword evidence="11" id="KW-0963">Cytoplasm</keyword>
<comment type="pathway">
    <text evidence="1 11">Metabolic intermediate biosynthesis; chorismate biosynthesis; chorismate from D-erythrose 4-phosphate and phosphoenolpyruvate: step 5/7.</text>
</comment>
<dbReference type="InterPro" id="IPR023000">
    <property type="entry name" value="Shikimate_kinase_CS"/>
</dbReference>
<dbReference type="SUPFAM" id="SSF52540">
    <property type="entry name" value="P-loop containing nucleoside triphosphate hydrolases"/>
    <property type="match status" value="1"/>
</dbReference>
<comment type="catalytic activity">
    <reaction evidence="10 11">
        <text>shikimate + ATP = 3-phosphoshikimate + ADP + H(+)</text>
        <dbReference type="Rhea" id="RHEA:13121"/>
        <dbReference type="ChEBI" id="CHEBI:15378"/>
        <dbReference type="ChEBI" id="CHEBI:30616"/>
        <dbReference type="ChEBI" id="CHEBI:36208"/>
        <dbReference type="ChEBI" id="CHEBI:145989"/>
        <dbReference type="ChEBI" id="CHEBI:456216"/>
        <dbReference type="EC" id="2.7.1.71"/>
    </reaction>
</comment>
<evidence type="ECO:0000256" key="4">
    <source>
        <dbReference type="ARBA" id="ARBA00022605"/>
    </source>
</evidence>
<keyword evidence="7 11" id="KW-0418">Kinase</keyword>
<keyword evidence="5 11" id="KW-0808">Transferase</keyword>
<keyword evidence="9 11" id="KW-0057">Aromatic amino acid biosynthesis</keyword>
<reference evidence="12" key="1">
    <citation type="submission" date="2022-05" db="EMBL/GenBank/DDBJ databases">
        <title>Comparative genomics of Staphylococcus equorum isolates.</title>
        <authorList>
            <person name="Luelf R.H."/>
        </authorList>
    </citation>
    <scope>NUCLEOTIDE SEQUENCE</scope>
    <source>
        <strain evidence="12">TMW 2.2497</strain>
    </source>
</reference>
<dbReference type="HAMAP" id="MF_00109">
    <property type="entry name" value="Shikimate_kinase"/>
    <property type="match status" value="1"/>
</dbReference>
<evidence type="ECO:0000256" key="10">
    <source>
        <dbReference type="ARBA" id="ARBA00048567"/>
    </source>
</evidence>
<evidence type="ECO:0000256" key="9">
    <source>
        <dbReference type="ARBA" id="ARBA00023141"/>
    </source>
</evidence>
<dbReference type="GO" id="GO:0008652">
    <property type="term" value="P:amino acid biosynthetic process"/>
    <property type="evidence" value="ECO:0007669"/>
    <property type="project" value="UniProtKB-KW"/>
</dbReference>
<comment type="caution">
    <text evidence="12">The sequence shown here is derived from an EMBL/GenBank/DDBJ whole genome shotgun (WGS) entry which is preliminary data.</text>
</comment>
<comment type="caution">
    <text evidence="11">Lacks conserved residue(s) required for the propagation of feature annotation.</text>
</comment>
<dbReference type="Gene3D" id="3.40.50.300">
    <property type="entry name" value="P-loop containing nucleotide triphosphate hydrolases"/>
    <property type="match status" value="1"/>
</dbReference>
<accession>A0A9X4L267</accession>
<gene>
    <name evidence="11" type="primary">aroK</name>
    <name evidence="12" type="ORF">M4L89_02215</name>
</gene>
<keyword evidence="8 11" id="KW-0067">ATP-binding</keyword>
<dbReference type="PRINTS" id="PR01100">
    <property type="entry name" value="SHIKIMTKNASE"/>
</dbReference>
<evidence type="ECO:0000256" key="5">
    <source>
        <dbReference type="ARBA" id="ARBA00022679"/>
    </source>
</evidence>
<sequence>MKNNILEPIILIGFMGTGKTTLGKYLAKANHLSYVDLDAYIVQQENNTIPDIFEQLGEGGFRSLEYKYLTECIDRFDIISTGGGIIEGEKSYALLKQQTKIIWLDCDLTIVYNRIKNDNNRPNANNKSLFDLKSLYSSRVSRYNEIAFKKVNSSNALSDLHKEIMKELTCE</sequence>
<evidence type="ECO:0000313" key="13">
    <source>
        <dbReference type="Proteomes" id="UP001152422"/>
    </source>
</evidence>
<evidence type="ECO:0000256" key="7">
    <source>
        <dbReference type="ARBA" id="ARBA00022777"/>
    </source>
</evidence>
<dbReference type="PANTHER" id="PTHR21087">
    <property type="entry name" value="SHIKIMATE KINASE"/>
    <property type="match status" value="1"/>
</dbReference>